<evidence type="ECO:0000313" key="3">
    <source>
        <dbReference type="EMBL" id="GAX12494.1"/>
    </source>
</evidence>
<feature type="domain" description="BTB" evidence="2">
    <location>
        <begin position="18"/>
        <end position="99"/>
    </location>
</feature>
<sequence length="373" mass="42533">MEQEGRPMWRDDPSESFSDWTIEIVSLQESKYSGTYHVHRIFLAHGPKRSDYFSTLIRSEDGFHENQTNTSRIELDSLAAEAFPILLDYVYGFGLELTTKTATALHHLGEYFGIEPLRLRSLEFCRKNMSLHNLHCFYCHAERLNDAPVLKLVTDYLRDKVRPSHQIVERSKPQLWIEALGPDENGLELYFDDTDELSKVISKVCSSQSEETLDAETFCKLTEDQLFSVDFSVALDLCELADRYYENADEGVISRLLNFQDTCVRALANNWKLLRDLNGEQATQLSERSAGTLVELLLHTVENAWCEVSKLSSELADCKSMIQATESRELSVAKAGDKRLRPLYYSSSDDNSTDESNSSSDDSSVESSERFHD</sequence>
<protein>
    <recommendedName>
        <fullName evidence="2">BTB domain-containing protein</fullName>
    </recommendedName>
</protein>
<dbReference type="AlphaFoldDB" id="A0A1Z5JEQ6"/>
<dbReference type="CDD" id="cd18186">
    <property type="entry name" value="BTB_POZ_ZBTB_KLHL-like"/>
    <property type="match status" value="1"/>
</dbReference>
<name>A0A1Z5JEQ6_FISSO</name>
<gene>
    <name evidence="3" type="ORF">FisN_24Hu069</name>
</gene>
<dbReference type="InterPro" id="IPR011333">
    <property type="entry name" value="SKP1/BTB/POZ_sf"/>
</dbReference>
<dbReference type="InterPro" id="IPR051481">
    <property type="entry name" value="BTB-POZ/Galectin-3-binding"/>
</dbReference>
<dbReference type="InParanoid" id="A0A1Z5JEQ6"/>
<evidence type="ECO:0000256" key="1">
    <source>
        <dbReference type="SAM" id="MobiDB-lite"/>
    </source>
</evidence>
<dbReference type="SMART" id="SM00225">
    <property type="entry name" value="BTB"/>
    <property type="match status" value="1"/>
</dbReference>
<dbReference type="EMBL" id="BDSP01000052">
    <property type="protein sequence ID" value="GAX12494.1"/>
    <property type="molecule type" value="Genomic_DNA"/>
</dbReference>
<evidence type="ECO:0000313" key="4">
    <source>
        <dbReference type="Proteomes" id="UP000198406"/>
    </source>
</evidence>
<dbReference type="Proteomes" id="UP000198406">
    <property type="component" value="Unassembled WGS sequence"/>
</dbReference>
<dbReference type="OrthoDB" id="43674at2759"/>
<proteinExistence type="predicted"/>
<dbReference type="Pfam" id="PF00651">
    <property type="entry name" value="BTB"/>
    <property type="match status" value="1"/>
</dbReference>
<dbReference type="InterPro" id="IPR000210">
    <property type="entry name" value="BTB/POZ_dom"/>
</dbReference>
<feature type="region of interest" description="Disordered" evidence="1">
    <location>
        <begin position="343"/>
        <end position="373"/>
    </location>
</feature>
<comment type="caution">
    <text evidence="3">The sequence shown here is derived from an EMBL/GenBank/DDBJ whole genome shotgun (WGS) entry which is preliminary data.</text>
</comment>
<organism evidence="3 4">
    <name type="scientific">Fistulifera solaris</name>
    <name type="common">Oleaginous diatom</name>
    <dbReference type="NCBI Taxonomy" id="1519565"/>
    <lineage>
        <taxon>Eukaryota</taxon>
        <taxon>Sar</taxon>
        <taxon>Stramenopiles</taxon>
        <taxon>Ochrophyta</taxon>
        <taxon>Bacillariophyta</taxon>
        <taxon>Bacillariophyceae</taxon>
        <taxon>Bacillariophycidae</taxon>
        <taxon>Naviculales</taxon>
        <taxon>Naviculaceae</taxon>
        <taxon>Fistulifera</taxon>
    </lineage>
</organism>
<accession>A0A1Z5JEQ6</accession>
<reference evidence="3 4" key="1">
    <citation type="journal article" date="2015" name="Plant Cell">
        <title>Oil accumulation by the oleaginous diatom Fistulifera solaris as revealed by the genome and transcriptome.</title>
        <authorList>
            <person name="Tanaka T."/>
            <person name="Maeda Y."/>
            <person name="Veluchamy A."/>
            <person name="Tanaka M."/>
            <person name="Abida H."/>
            <person name="Marechal E."/>
            <person name="Bowler C."/>
            <person name="Muto M."/>
            <person name="Sunaga Y."/>
            <person name="Tanaka M."/>
            <person name="Yoshino T."/>
            <person name="Taniguchi T."/>
            <person name="Fukuda Y."/>
            <person name="Nemoto M."/>
            <person name="Matsumoto M."/>
            <person name="Wong P.S."/>
            <person name="Aburatani S."/>
            <person name="Fujibuchi W."/>
        </authorList>
    </citation>
    <scope>NUCLEOTIDE SEQUENCE [LARGE SCALE GENOMIC DNA]</scope>
    <source>
        <strain evidence="3 4">JPCC DA0580</strain>
    </source>
</reference>
<dbReference type="SUPFAM" id="SSF54695">
    <property type="entry name" value="POZ domain"/>
    <property type="match status" value="1"/>
</dbReference>
<dbReference type="Gene3D" id="3.30.710.10">
    <property type="entry name" value="Potassium Channel Kv1.1, Chain A"/>
    <property type="match status" value="1"/>
</dbReference>
<dbReference type="PROSITE" id="PS50097">
    <property type="entry name" value="BTB"/>
    <property type="match status" value="1"/>
</dbReference>
<feature type="compositionally biased region" description="Low complexity" evidence="1">
    <location>
        <begin position="346"/>
        <end position="366"/>
    </location>
</feature>
<dbReference type="PANTHER" id="PTHR24410">
    <property type="entry name" value="HL07962P-RELATED"/>
    <property type="match status" value="1"/>
</dbReference>
<evidence type="ECO:0000259" key="2">
    <source>
        <dbReference type="PROSITE" id="PS50097"/>
    </source>
</evidence>
<keyword evidence="4" id="KW-1185">Reference proteome</keyword>
<dbReference type="PANTHER" id="PTHR24410:SF23">
    <property type="entry name" value="BTB DOMAIN-CONTAINING PROTEIN-RELATED"/>
    <property type="match status" value="1"/>
</dbReference>